<proteinExistence type="predicted"/>
<dbReference type="InterPro" id="IPR017896">
    <property type="entry name" value="4Fe4S_Fe-S-bd"/>
</dbReference>
<protein>
    <recommendedName>
        <fullName evidence="1">4Fe-4S ferredoxin-type domain-containing protein</fullName>
    </recommendedName>
</protein>
<accession>A0A412L000</accession>
<feature type="domain" description="4Fe-4S ferredoxin-type" evidence="1">
    <location>
        <begin position="79"/>
        <end position="108"/>
    </location>
</feature>
<gene>
    <name evidence="2" type="ORF">DWX78_00785</name>
</gene>
<dbReference type="PROSITE" id="PS51379">
    <property type="entry name" value="4FE4S_FER_2"/>
    <property type="match status" value="1"/>
</dbReference>
<evidence type="ECO:0000259" key="1">
    <source>
        <dbReference type="PROSITE" id="PS51379"/>
    </source>
</evidence>
<dbReference type="Proteomes" id="UP000285981">
    <property type="component" value="Unassembled WGS sequence"/>
</dbReference>
<sequence length="398" mass="46093">MIIQRQIARSFYIIIDNPKTDWRQWIKTIGVIKNDRSPYIIDFRGDEYKFEVKENDKHIELKYDVSLAKKAPLFTKLLKNVFRKTACCIGCKECEADCHNGMLHMKNGNVIVDDGCMHCSQCHKVDKGCLVYKSLEMPKGGTRMGKTQSLNCFSHHAPKMEWMEQYFAFKNEFKEKNTLGSQMFNFFKRFLRDAELLDNGGFTRFAEIVNDIGLDEELSWALMLANLAYNPQFGWYIKNINFGETLSKEYVCSLLVDCGADEKWVNDVWSSLTRIMSLPFSQVGLGQMIKEKNKAVALYRTEWKSPDDRVILYSLYKFSEICENYKQFTLTRLLDTSVESAGISPTQIFGLNRETMEKILNGLTFNYPDLIEARFTLGLDNITLKSDKTANEILNELF</sequence>
<dbReference type="EMBL" id="QRVU01000002">
    <property type="protein sequence ID" value="RGS73807.1"/>
    <property type="molecule type" value="Genomic_DNA"/>
</dbReference>
<dbReference type="AlphaFoldDB" id="A0A412L000"/>
<reference evidence="2 3" key="1">
    <citation type="submission" date="2018-08" db="EMBL/GenBank/DDBJ databases">
        <title>A genome reference for cultivated species of the human gut microbiota.</title>
        <authorList>
            <person name="Zou Y."/>
            <person name="Xue W."/>
            <person name="Luo G."/>
        </authorList>
    </citation>
    <scope>NUCLEOTIDE SEQUENCE [LARGE SCALE GENOMIC DNA]</scope>
    <source>
        <strain evidence="2 3">AF21-25</strain>
    </source>
</reference>
<name>A0A412L000_9FIRM</name>
<evidence type="ECO:0000313" key="2">
    <source>
        <dbReference type="EMBL" id="RGS73807.1"/>
    </source>
</evidence>
<evidence type="ECO:0000313" key="3">
    <source>
        <dbReference type="Proteomes" id="UP000285981"/>
    </source>
</evidence>
<comment type="caution">
    <text evidence="2">The sequence shown here is derived from an EMBL/GenBank/DDBJ whole genome shotgun (WGS) entry which is preliminary data.</text>
</comment>
<organism evidence="2 3">
    <name type="scientific">Dorea formicigenerans</name>
    <dbReference type="NCBI Taxonomy" id="39486"/>
    <lineage>
        <taxon>Bacteria</taxon>
        <taxon>Bacillati</taxon>
        <taxon>Bacillota</taxon>
        <taxon>Clostridia</taxon>
        <taxon>Lachnospirales</taxon>
        <taxon>Lachnospiraceae</taxon>
        <taxon>Dorea</taxon>
    </lineage>
</organism>